<comment type="subcellular location">
    <subcellularLocation>
        <location evidence="1">Cell membrane</location>
        <topology evidence="1">Single-pass membrane protein</topology>
    </subcellularLocation>
</comment>
<protein>
    <submittedName>
        <fullName evidence="8">Type IV secretion system protein VirB10</fullName>
    </submittedName>
</protein>
<keyword evidence="4" id="KW-0812">Transmembrane</keyword>
<keyword evidence="5" id="KW-1133">Transmembrane helix</keyword>
<dbReference type="InterPro" id="IPR005498">
    <property type="entry name" value="T4SS_VirB10/TraB/TrbI"/>
</dbReference>
<comment type="caution">
    <text evidence="8">The sequence shown here is derived from an EMBL/GenBank/DDBJ whole genome shotgun (WGS) entry which is preliminary data.</text>
</comment>
<dbReference type="Pfam" id="PF03743">
    <property type="entry name" value="TrbI"/>
    <property type="match status" value="1"/>
</dbReference>
<feature type="compositionally biased region" description="Low complexity" evidence="7">
    <location>
        <begin position="211"/>
        <end position="221"/>
    </location>
</feature>
<organism evidence="8 9">
    <name type="scientific">Sphingobium wenxiniae (strain DSM 21828 / CGMCC 1.7748 / JZ-1)</name>
    <dbReference type="NCBI Taxonomy" id="595605"/>
    <lineage>
        <taxon>Bacteria</taxon>
        <taxon>Pseudomonadati</taxon>
        <taxon>Pseudomonadota</taxon>
        <taxon>Alphaproteobacteria</taxon>
        <taxon>Sphingomonadales</taxon>
        <taxon>Sphingomonadaceae</taxon>
        <taxon>Sphingobium</taxon>
    </lineage>
</organism>
<proteinExistence type="inferred from homology"/>
<evidence type="ECO:0000256" key="7">
    <source>
        <dbReference type="SAM" id="MobiDB-lite"/>
    </source>
</evidence>
<evidence type="ECO:0000313" key="8">
    <source>
        <dbReference type="EMBL" id="TWH91594.1"/>
    </source>
</evidence>
<evidence type="ECO:0000256" key="1">
    <source>
        <dbReference type="ARBA" id="ARBA00004162"/>
    </source>
</evidence>
<dbReference type="NCBIfam" id="NF038091">
    <property type="entry name" value="T4SS_VirB10"/>
    <property type="match status" value="1"/>
</dbReference>
<feature type="region of interest" description="Disordered" evidence="7">
    <location>
        <begin position="211"/>
        <end position="248"/>
    </location>
</feature>
<sequence>MSSPDEALPPAAGSEQAPAPGEVRRGLTYDDTSIDQRTLDDANSLRPEVDRGAFNPRGRLKAMGNAGMLGAVVVAAFAGFLVYSMSTQPDEAKEKVDNSTFALASDQGDRRKEPAAAIVVDQGNSGAMRQVGTDPFGNPIMADGPGQDLSQGTSVPAIEGRGGASPIEQRLEQERQARIAAAAREQARQDAMRRAPVMAVSPGAIMAGGSAANGSPANAGPFSNLRVGPDGRTPASADGEGSSGGTPLERQLGGMAIGKVDAGKVGNRNFLVLAGAQIPCILQTAMDSTQPGLTSCIIPEDVWSTNGNVILMEKGTRVLGEYQGGFSRGQNRIFVLWNRAITPSGISVALSSPAADQLGRAGMGGKVDTFFWERFGGALLLSIVGDASTAATNNLAGVTQTIQAPNTAAQGAVQDGMGVKPRLRAAQGGEMTIMVARDVDFSSVYSLRLKP</sequence>
<dbReference type="Gene3D" id="2.40.128.260">
    <property type="entry name" value="Type IV secretion system, VirB10/TraB/TrbI"/>
    <property type="match status" value="2"/>
</dbReference>
<evidence type="ECO:0000256" key="2">
    <source>
        <dbReference type="ARBA" id="ARBA00010265"/>
    </source>
</evidence>
<evidence type="ECO:0000256" key="3">
    <source>
        <dbReference type="ARBA" id="ARBA00022475"/>
    </source>
</evidence>
<dbReference type="InterPro" id="IPR047695">
    <property type="entry name" value="T4SS_VirB10/PtlG"/>
</dbReference>
<evidence type="ECO:0000256" key="4">
    <source>
        <dbReference type="ARBA" id="ARBA00022692"/>
    </source>
</evidence>
<keyword evidence="6" id="KW-0472">Membrane</keyword>
<evidence type="ECO:0000313" key="9">
    <source>
        <dbReference type="Proteomes" id="UP000316624"/>
    </source>
</evidence>
<evidence type="ECO:0000256" key="5">
    <source>
        <dbReference type="ARBA" id="ARBA00022989"/>
    </source>
</evidence>
<keyword evidence="3" id="KW-1003">Cell membrane</keyword>
<dbReference type="EMBL" id="VLKK01000014">
    <property type="protein sequence ID" value="TWH91594.1"/>
    <property type="molecule type" value="Genomic_DNA"/>
</dbReference>
<dbReference type="InterPro" id="IPR042217">
    <property type="entry name" value="T4SS_VirB10/TrbI"/>
</dbReference>
<dbReference type="Proteomes" id="UP000316624">
    <property type="component" value="Unassembled WGS sequence"/>
</dbReference>
<dbReference type="AlphaFoldDB" id="A0A562K8L5"/>
<dbReference type="GO" id="GO:0005886">
    <property type="term" value="C:plasma membrane"/>
    <property type="evidence" value="ECO:0007669"/>
    <property type="project" value="UniProtKB-SubCell"/>
</dbReference>
<gene>
    <name evidence="8" type="ORF">IQ35_03107</name>
</gene>
<dbReference type="RefSeq" id="WP_242003367.1">
    <property type="nucleotide sequence ID" value="NZ_JACIIY010000025.1"/>
</dbReference>
<evidence type="ECO:0000256" key="6">
    <source>
        <dbReference type="ARBA" id="ARBA00023136"/>
    </source>
</evidence>
<feature type="region of interest" description="Disordered" evidence="7">
    <location>
        <begin position="1"/>
        <end position="57"/>
    </location>
</feature>
<dbReference type="CDD" id="cd16429">
    <property type="entry name" value="VirB10"/>
    <property type="match status" value="1"/>
</dbReference>
<name>A0A562K8L5_SPHWJ</name>
<reference evidence="8 9" key="1">
    <citation type="journal article" date="2015" name="Stand. Genomic Sci.">
        <title>Genomic Encyclopedia of Bacterial and Archaeal Type Strains, Phase III: the genomes of soil and plant-associated and newly described type strains.</title>
        <authorList>
            <person name="Whitman W.B."/>
            <person name="Woyke T."/>
            <person name="Klenk H.P."/>
            <person name="Zhou Y."/>
            <person name="Lilburn T.G."/>
            <person name="Beck B.J."/>
            <person name="De Vos P."/>
            <person name="Vandamme P."/>
            <person name="Eisen J.A."/>
            <person name="Garrity G."/>
            <person name="Hugenholtz P."/>
            <person name="Kyrpides N.C."/>
        </authorList>
    </citation>
    <scope>NUCLEOTIDE SEQUENCE [LARGE SCALE GENOMIC DNA]</scope>
    <source>
        <strain evidence="8 9">CGMCC 1.7748</strain>
    </source>
</reference>
<accession>A0A562K8L5</accession>
<keyword evidence="9" id="KW-1185">Reference proteome</keyword>
<comment type="similarity">
    <text evidence="2">Belongs to the TrbI/VirB10 family.</text>
</comment>